<dbReference type="EMBL" id="JAKKPZ010001051">
    <property type="protein sequence ID" value="KAI1690918.1"/>
    <property type="molecule type" value="Genomic_DNA"/>
</dbReference>
<feature type="region of interest" description="Disordered" evidence="1">
    <location>
        <begin position="16"/>
        <end position="55"/>
    </location>
</feature>
<sequence length="125" mass="13497">MPVPVVWLKIRIAGGAQSQRRAAAPPESAESHASGIPLSPSIGAEPHTHPSKHLLDMGAFREQCANDTGFSSGNYRCETAITRRKREDRADFAANRGKAPLPKVILPAVGRQQASNSYRCHLDAD</sequence>
<keyword evidence="3" id="KW-1185">Reference proteome</keyword>
<comment type="caution">
    <text evidence="2">The sequence shown here is derived from an EMBL/GenBank/DDBJ whole genome shotgun (WGS) entry which is preliminary data.</text>
</comment>
<organism evidence="2 3">
    <name type="scientific">Ditylenchus destructor</name>
    <dbReference type="NCBI Taxonomy" id="166010"/>
    <lineage>
        <taxon>Eukaryota</taxon>
        <taxon>Metazoa</taxon>
        <taxon>Ecdysozoa</taxon>
        <taxon>Nematoda</taxon>
        <taxon>Chromadorea</taxon>
        <taxon>Rhabditida</taxon>
        <taxon>Tylenchina</taxon>
        <taxon>Tylenchomorpha</taxon>
        <taxon>Sphaerularioidea</taxon>
        <taxon>Anguinidae</taxon>
        <taxon>Anguininae</taxon>
        <taxon>Ditylenchus</taxon>
    </lineage>
</organism>
<reference evidence="2" key="1">
    <citation type="submission" date="2022-01" db="EMBL/GenBank/DDBJ databases">
        <title>Genome Sequence Resource for Two Populations of Ditylenchus destructor, the Migratory Endoparasitic Phytonematode.</title>
        <authorList>
            <person name="Zhang H."/>
            <person name="Lin R."/>
            <person name="Xie B."/>
        </authorList>
    </citation>
    <scope>NUCLEOTIDE SEQUENCE</scope>
    <source>
        <strain evidence="2">BazhouSP</strain>
    </source>
</reference>
<gene>
    <name evidence="2" type="ORF">DdX_22222</name>
</gene>
<dbReference type="Proteomes" id="UP001201812">
    <property type="component" value="Unassembled WGS sequence"/>
</dbReference>
<accession>A0AAD4QUL6</accession>
<name>A0AAD4QUL6_9BILA</name>
<dbReference type="AlphaFoldDB" id="A0AAD4QUL6"/>
<evidence type="ECO:0000313" key="2">
    <source>
        <dbReference type="EMBL" id="KAI1690918.1"/>
    </source>
</evidence>
<evidence type="ECO:0000313" key="3">
    <source>
        <dbReference type="Proteomes" id="UP001201812"/>
    </source>
</evidence>
<protein>
    <submittedName>
        <fullName evidence="2">Uncharacterized protein</fullName>
    </submittedName>
</protein>
<feature type="compositionally biased region" description="Low complexity" evidence="1">
    <location>
        <begin position="16"/>
        <end position="28"/>
    </location>
</feature>
<evidence type="ECO:0000256" key="1">
    <source>
        <dbReference type="SAM" id="MobiDB-lite"/>
    </source>
</evidence>
<proteinExistence type="predicted"/>